<dbReference type="SUPFAM" id="SSF64182">
    <property type="entry name" value="DHH phosphoesterases"/>
    <property type="match status" value="1"/>
</dbReference>
<dbReference type="EMBL" id="CABMJJ010000007">
    <property type="protein sequence ID" value="VVC03438.1"/>
    <property type="molecule type" value="Genomic_DNA"/>
</dbReference>
<dbReference type="PANTHER" id="PTHR47618:SF1">
    <property type="entry name" value="BIFUNCTIONAL OLIGORIBONUCLEASE AND PAP PHOSPHATASE NRNA"/>
    <property type="match status" value="1"/>
</dbReference>
<sequence>MRQGQYLGHMVTKGDRRTFVMAIERAKRLAEKDDAQPVLWTHEGADPDGIGAMKFVRDYLSQKHGLTARIITGPIMFTARPFAERLGVDISEKEDNFQSAGMHMVLDTCAKPLLNGARGVLVPERTLVIDHHVPDVTSIEAAYMIRNAVAISTCEMLASIVPVREITREGAFALAVGIASDTDRLRVAERRTIAIFERLLRMANVKRTEIDELADPSWDPKITRMVGSDLNYANWQTYEVGSKEWVIAIGQTSLEAPFILANALRRLNADISASFTEIGIEKFKISIRVGFAQANKTGVHANDIARRISQLCELPQEQWGGGEIDRAGVVIPGTPTQVVVMINAAIKDIIHLATKT</sequence>
<dbReference type="Proteomes" id="UP000789941">
    <property type="component" value="Unassembled WGS sequence"/>
</dbReference>
<name>A0A5E4LQM0_9ARCH</name>
<dbReference type="AlphaFoldDB" id="A0A5E4LQM0"/>
<organism evidence="1 2">
    <name type="scientific">Candidatus Bilamarchaeum dharawalense</name>
    <dbReference type="NCBI Taxonomy" id="2885759"/>
    <lineage>
        <taxon>Archaea</taxon>
        <taxon>Candidatus Micrarchaeota</taxon>
        <taxon>Candidatus Micrarchaeia</taxon>
        <taxon>Candidatus Anstonellales</taxon>
        <taxon>Candidatus Bilamarchaeaceae</taxon>
        <taxon>Candidatus Bilamarchaeum</taxon>
    </lineage>
</organism>
<evidence type="ECO:0008006" key="3">
    <source>
        <dbReference type="Google" id="ProtNLM"/>
    </source>
</evidence>
<gene>
    <name evidence="1" type="ORF">LFW2832_00370</name>
</gene>
<accession>A0A5E4LQM0</accession>
<dbReference type="PANTHER" id="PTHR47618">
    <property type="entry name" value="BIFUNCTIONAL OLIGORIBONUCLEASE AND PAP PHOSPHATASE NRNA"/>
    <property type="match status" value="1"/>
</dbReference>
<comment type="caution">
    <text evidence="1">The sequence shown here is derived from an EMBL/GenBank/DDBJ whole genome shotgun (WGS) entry which is preliminary data.</text>
</comment>
<evidence type="ECO:0000313" key="1">
    <source>
        <dbReference type="EMBL" id="VVC03438.1"/>
    </source>
</evidence>
<dbReference type="InterPro" id="IPR038763">
    <property type="entry name" value="DHH_sf"/>
</dbReference>
<reference evidence="1 2" key="1">
    <citation type="submission" date="2019-08" db="EMBL/GenBank/DDBJ databases">
        <authorList>
            <person name="Vazquez-Campos X."/>
        </authorList>
    </citation>
    <scope>NUCLEOTIDE SEQUENCE [LARGE SCALE GENOMIC DNA]</scope>
    <source>
        <strain evidence="1">LFW-283_2</strain>
    </source>
</reference>
<dbReference type="InterPro" id="IPR051319">
    <property type="entry name" value="Oligoribo/pAp-PDE_c-di-AMP_PDE"/>
</dbReference>
<dbReference type="Gene3D" id="3.90.1640.10">
    <property type="entry name" value="inorganic pyrophosphatase (n-terminal core)"/>
    <property type="match status" value="1"/>
</dbReference>
<evidence type="ECO:0000313" key="2">
    <source>
        <dbReference type="Proteomes" id="UP000789941"/>
    </source>
</evidence>
<proteinExistence type="predicted"/>
<protein>
    <recommendedName>
        <fullName evidence="3">DDH domain-containing protein</fullName>
    </recommendedName>
</protein>